<feature type="compositionally biased region" description="Basic and acidic residues" evidence="1">
    <location>
        <begin position="599"/>
        <end position="610"/>
    </location>
</feature>
<keyword evidence="3" id="KW-1185">Reference proteome</keyword>
<accession>A0AAD6U109</accession>
<organism evidence="2 3">
    <name type="scientific">Mycena belliarum</name>
    <dbReference type="NCBI Taxonomy" id="1033014"/>
    <lineage>
        <taxon>Eukaryota</taxon>
        <taxon>Fungi</taxon>
        <taxon>Dikarya</taxon>
        <taxon>Basidiomycota</taxon>
        <taxon>Agaricomycotina</taxon>
        <taxon>Agaricomycetes</taxon>
        <taxon>Agaricomycetidae</taxon>
        <taxon>Agaricales</taxon>
        <taxon>Marasmiineae</taxon>
        <taxon>Mycenaceae</taxon>
        <taxon>Mycena</taxon>
    </lineage>
</organism>
<feature type="region of interest" description="Disordered" evidence="1">
    <location>
        <begin position="364"/>
        <end position="383"/>
    </location>
</feature>
<feature type="region of interest" description="Disordered" evidence="1">
    <location>
        <begin position="599"/>
        <end position="634"/>
    </location>
</feature>
<feature type="compositionally biased region" description="Basic and acidic residues" evidence="1">
    <location>
        <begin position="374"/>
        <end position="383"/>
    </location>
</feature>
<reference evidence="2" key="1">
    <citation type="submission" date="2023-03" db="EMBL/GenBank/DDBJ databases">
        <title>Massive genome expansion in bonnet fungi (Mycena s.s.) driven by repeated elements and novel gene families across ecological guilds.</title>
        <authorList>
            <consortium name="Lawrence Berkeley National Laboratory"/>
            <person name="Harder C.B."/>
            <person name="Miyauchi S."/>
            <person name="Viragh M."/>
            <person name="Kuo A."/>
            <person name="Thoen E."/>
            <person name="Andreopoulos B."/>
            <person name="Lu D."/>
            <person name="Skrede I."/>
            <person name="Drula E."/>
            <person name="Henrissat B."/>
            <person name="Morin E."/>
            <person name="Kohler A."/>
            <person name="Barry K."/>
            <person name="LaButti K."/>
            <person name="Morin E."/>
            <person name="Salamov A."/>
            <person name="Lipzen A."/>
            <person name="Mereny Z."/>
            <person name="Hegedus B."/>
            <person name="Baldrian P."/>
            <person name="Stursova M."/>
            <person name="Weitz H."/>
            <person name="Taylor A."/>
            <person name="Grigoriev I.V."/>
            <person name="Nagy L.G."/>
            <person name="Martin F."/>
            <person name="Kauserud H."/>
        </authorList>
    </citation>
    <scope>NUCLEOTIDE SEQUENCE</scope>
    <source>
        <strain evidence="2">CBHHK173m</strain>
    </source>
</reference>
<evidence type="ECO:0000313" key="2">
    <source>
        <dbReference type="EMBL" id="KAJ7086004.1"/>
    </source>
</evidence>
<dbReference type="EMBL" id="JARJCN010000032">
    <property type="protein sequence ID" value="KAJ7086004.1"/>
    <property type="molecule type" value="Genomic_DNA"/>
</dbReference>
<sequence>MAMVTKVQAVFPTVTAAQIRRAWMELSEPYWRFDNDQLLSTKKMLEEHTDDIDIFEPQNVPEGVEMMCWGMKKIATPLKGKVVEIGVDATYNTNSKHLELYSIMAEHDGAGFPLSYLLLSTATSIDQGKRKQALTAWARCVRDTYGITVKFTHVDKDMAEIGMLKEVWDAKISLCWWHLRRAVRTRLANAKLTTTPYDPHRAHAEFSFIDVAFVPMVQADGAEYEGGAHEVTAVVPPSQQPETLTMPNGLRITIPARQCVAPPPSEDTPGMPPGSQGHLQESRAFAPVENRVAAGGRPTRNTAAAATGAKENAATEALAGVQTRAGRITKPTVRTDATDAASLAHALTARSTQTAVPRVAKVRSGVEEATSSMGKEDGEKEKQTKRTFCPAIYREPIEHMMEKHYCAHPLLPGYAEPSPAGIKRWAVLHMYKFCAEHGLREVWAYLWENWYRASRWELWARSVHPEIPVLKTTMILESHWRRIKHDFLHHFHMPRCDLLAWILIVKLAPSFYLKLDRLLTDTGRYRELPSWRKAFKREWRVLEKRPITLPVNDAYKTDAKKGLCTSVQPVPAVFFLEVKRQRTAPFWVHPLLQPLADGVQDRDEDTHDLQDGPSEEIEGSMGAATSQDWDNDEDDGDLVDTQEDNTRTFGEAMDENIDLILEFAKGLKFQRQFRDQRMLQTLEKEGASFLRLARACLVKEKRLTSTRGKAPSTWDKSTSAAMFYRARPAAAAPEQTGC</sequence>
<comment type="caution">
    <text evidence="2">The sequence shown here is derived from an EMBL/GenBank/DDBJ whole genome shotgun (WGS) entry which is preliminary data.</text>
</comment>
<dbReference type="Proteomes" id="UP001222325">
    <property type="component" value="Unassembled WGS sequence"/>
</dbReference>
<gene>
    <name evidence="2" type="ORF">B0H15DRAFT_950602</name>
</gene>
<proteinExistence type="predicted"/>
<dbReference type="AlphaFoldDB" id="A0AAD6U109"/>
<evidence type="ECO:0000313" key="3">
    <source>
        <dbReference type="Proteomes" id="UP001222325"/>
    </source>
</evidence>
<name>A0AAD6U109_9AGAR</name>
<protein>
    <recommendedName>
        <fullName evidence="4">MULE transposase domain-containing protein</fullName>
    </recommendedName>
</protein>
<evidence type="ECO:0000256" key="1">
    <source>
        <dbReference type="SAM" id="MobiDB-lite"/>
    </source>
</evidence>
<evidence type="ECO:0008006" key="4">
    <source>
        <dbReference type="Google" id="ProtNLM"/>
    </source>
</evidence>